<reference evidence="2" key="1">
    <citation type="submission" date="2012-06" db="EMBL/GenBank/DDBJ databases">
        <title>The genome sequence of Coniosporium apollinis CBS 100218.</title>
        <authorList>
            <consortium name="The Broad Institute Genome Sequencing Platform"/>
            <person name="Cuomo C."/>
            <person name="Gorbushina A."/>
            <person name="Noack S."/>
            <person name="Walker B."/>
            <person name="Young S.K."/>
            <person name="Zeng Q."/>
            <person name="Gargeya S."/>
            <person name="Fitzgerald M."/>
            <person name="Haas B."/>
            <person name="Abouelleil A."/>
            <person name="Alvarado L."/>
            <person name="Arachchi H.M."/>
            <person name="Berlin A.M."/>
            <person name="Chapman S.B."/>
            <person name="Goldberg J."/>
            <person name="Griggs A."/>
            <person name="Gujja S."/>
            <person name="Hansen M."/>
            <person name="Howarth C."/>
            <person name="Imamovic A."/>
            <person name="Larimer J."/>
            <person name="McCowan C."/>
            <person name="Montmayeur A."/>
            <person name="Murphy C."/>
            <person name="Neiman D."/>
            <person name="Pearson M."/>
            <person name="Priest M."/>
            <person name="Roberts A."/>
            <person name="Saif S."/>
            <person name="Shea T."/>
            <person name="Sisk P."/>
            <person name="Sykes S."/>
            <person name="Wortman J."/>
            <person name="Nusbaum C."/>
            <person name="Birren B."/>
        </authorList>
    </citation>
    <scope>NUCLEOTIDE SEQUENCE [LARGE SCALE GENOMIC DNA]</scope>
    <source>
        <strain evidence="2">CBS 100218</strain>
    </source>
</reference>
<organism evidence="1 2">
    <name type="scientific">Coniosporium apollinis (strain CBS 100218)</name>
    <name type="common">Rock-inhabiting black yeast</name>
    <dbReference type="NCBI Taxonomy" id="1168221"/>
    <lineage>
        <taxon>Eukaryota</taxon>
        <taxon>Fungi</taxon>
        <taxon>Dikarya</taxon>
        <taxon>Ascomycota</taxon>
        <taxon>Pezizomycotina</taxon>
        <taxon>Dothideomycetes</taxon>
        <taxon>Dothideomycetes incertae sedis</taxon>
        <taxon>Coniosporium</taxon>
    </lineage>
</organism>
<sequence length="77" mass="8551">MEPDCDYVLRMMLHSLPALRVDSDDASWRCGWAVSREIKTIAEPIPFLLLFAAIRWPSGRGISATNVHVSPNVVVDG</sequence>
<gene>
    <name evidence="1" type="ORF">W97_08587</name>
</gene>
<proteinExistence type="predicted"/>
<accession>R7Z578</accession>
<protein>
    <submittedName>
        <fullName evidence="1">Uncharacterized protein</fullName>
    </submittedName>
</protein>
<evidence type="ECO:0000313" key="1">
    <source>
        <dbReference type="EMBL" id="EON69327.1"/>
    </source>
</evidence>
<name>R7Z578_CONA1</name>
<dbReference type="HOGENOM" id="CLU_2637967_0_0_1"/>
<dbReference type="RefSeq" id="XP_007784644.1">
    <property type="nucleotide sequence ID" value="XM_007786454.1"/>
</dbReference>
<dbReference type="GeneID" id="19905898"/>
<dbReference type="Proteomes" id="UP000016924">
    <property type="component" value="Unassembled WGS sequence"/>
</dbReference>
<evidence type="ECO:0000313" key="2">
    <source>
        <dbReference type="Proteomes" id="UP000016924"/>
    </source>
</evidence>
<dbReference type="EMBL" id="JH767611">
    <property type="protein sequence ID" value="EON69327.1"/>
    <property type="molecule type" value="Genomic_DNA"/>
</dbReference>
<dbReference type="AlphaFoldDB" id="R7Z578"/>
<keyword evidence="2" id="KW-1185">Reference proteome</keyword>